<proteinExistence type="predicted"/>
<gene>
    <name evidence="1" type="ORF">SDC9_157102</name>
</gene>
<reference evidence="1" key="1">
    <citation type="submission" date="2019-08" db="EMBL/GenBank/DDBJ databases">
        <authorList>
            <person name="Kucharzyk K."/>
            <person name="Murdoch R.W."/>
            <person name="Higgins S."/>
            <person name="Loffler F."/>
        </authorList>
    </citation>
    <scope>NUCLEOTIDE SEQUENCE</scope>
</reference>
<accession>A0A645F7E5</accession>
<name>A0A645F7E5_9ZZZZ</name>
<protein>
    <submittedName>
        <fullName evidence="1">Uncharacterized protein</fullName>
    </submittedName>
</protein>
<organism evidence="1">
    <name type="scientific">bioreactor metagenome</name>
    <dbReference type="NCBI Taxonomy" id="1076179"/>
    <lineage>
        <taxon>unclassified sequences</taxon>
        <taxon>metagenomes</taxon>
        <taxon>ecological metagenomes</taxon>
    </lineage>
</organism>
<sequence length="199" mass="22941">MVIQVLDAVIIIYRPFAIFALDQFINSTQAVFDDEQWFLVAIPESVQDDAQAFRIDLPSPLGSFQIRIHHSTEDIACPLHLLGLVSCFSRTHIVAEGNEIDRVFQDFFIFRCDVQLDTVLTEITLHVTRVRSAYMHIREEEVLAIRFHHGDDIIRMGSQWVCRHCNDHAADFEIRIDFVADFCRQSAGYQFVVTSLVQI</sequence>
<evidence type="ECO:0000313" key="1">
    <source>
        <dbReference type="EMBL" id="MPN09810.1"/>
    </source>
</evidence>
<dbReference type="EMBL" id="VSSQ01055932">
    <property type="protein sequence ID" value="MPN09810.1"/>
    <property type="molecule type" value="Genomic_DNA"/>
</dbReference>
<comment type="caution">
    <text evidence="1">The sequence shown here is derived from an EMBL/GenBank/DDBJ whole genome shotgun (WGS) entry which is preliminary data.</text>
</comment>
<dbReference type="AlphaFoldDB" id="A0A645F7E5"/>